<evidence type="ECO:0000313" key="2">
    <source>
        <dbReference type="Proteomes" id="UP000753724"/>
    </source>
</evidence>
<proteinExistence type="predicted"/>
<gene>
    <name evidence="1" type="ORF">GTZ99_12165</name>
</gene>
<sequence>MSNQHAGGEFSHVIDLRHYEDGPLNLTATPQQCKDLARRFDLRVVKHLSVKLTLLREGPVVTATGRMQAAIVQACAISGEDLPVSINEALKLRFVPESTAAIEPDDEIEITETDCDEIPFADNRFDLGEAVAQSLGLAFDPYAEGPEAEAVRASGLLGLENTSPFAALAALKKD</sequence>
<name>A0ABW9XFJ4_9SPHN</name>
<protein>
    <submittedName>
        <fullName evidence="1">DUF177 domain-containing protein</fullName>
    </submittedName>
</protein>
<dbReference type="Proteomes" id="UP000753724">
    <property type="component" value="Unassembled WGS sequence"/>
</dbReference>
<dbReference type="RefSeq" id="WP_161719163.1">
    <property type="nucleotide sequence ID" value="NZ_JAAAPO010000004.1"/>
</dbReference>
<organism evidence="1 2">
    <name type="scientific">Novosphingobium ovatum</name>
    <dbReference type="NCBI Taxonomy" id="1908523"/>
    <lineage>
        <taxon>Bacteria</taxon>
        <taxon>Pseudomonadati</taxon>
        <taxon>Pseudomonadota</taxon>
        <taxon>Alphaproteobacteria</taxon>
        <taxon>Sphingomonadales</taxon>
        <taxon>Sphingomonadaceae</taxon>
        <taxon>Novosphingobium</taxon>
    </lineage>
</organism>
<dbReference type="EMBL" id="JAAAPO010000004">
    <property type="protein sequence ID" value="NBC37310.1"/>
    <property type="molecule type" value="Genomic_DNA"/>
</dbReference>
<reference evidence="2" key="1">
    <citation type="submission" date="2020-01" db="EMBL/GenBank/DDBJ databases">
        <title>Sphingomonas sp. strain CSW-10.</title>
        <authorList>
            <person name="Chen W.-M."/>
        </authorList>
    </citation>
    <scope>NUCLEOTIDE SEQUENCE [LARGE SCALE GENOMIC DNA]</scope>
    <source>
        <strain evidence="2">FSY-8</strain>
    </source>
</reference>
<dbReference type="Pfam" id="PF02620">
    <property type="entry name" value="YceD"/>
    <property type="match status" value="1"/>
</dbReference>
<comment type="caution">
    <text evidence="1">The sequence shown here is derived from an EMBL/GenBank/DDBJ whole genome shotgun (WGS) entry which is preliminary data.</text>
</comment>
<accession>A0ABW9XFJ4</accession>
<keyword evidence="2" id="KW-1185">Reference proteome</keyword>
<evidence type="ECO:0000313" key="1">
    <source>
        <dbReference type="EMBL" id="NBC37310.1"/>
    </source>
</evidence>
<dbReference type="InterPro" id="IPR003772">
    <property type="entry name" value="YceD"/>
</dbReference>